<evidence type="ECO:0000256" key="1">
    <source>
        <dbReference type="SAM" id="SignalP"/>
    </source>
</evidence>
<sequence>MKQTILTVSLGCLLIGSSLYGLAEHDIKVKERDRVIMLEKQVTSQKREIQALQGNDEKDLNRIANQFVVMYFSYAPGQVKKPAEMVINQTIGKAKAKLSQPTSKTENGEFGGIQKDLTSIVQIMDTQYNKTGNDSAVVRVKFQQELTMNNSKVKTINNIKLQLVYTEDGWKITDYQVEQTI</sequence>
<proteinExistence type="predicted"/>
<keyword evidence="1" id="KW-0732">Signal</keyword>
<reference evidence="2 3" key="1">
    <citation type="submission" date="2023-03" db="EMBL/GenBank/DDBJ databases">
        <title>Bacillus Genome Sequencing.</title>
        <authorList>
            <person name="Dunlap C."/>
        </authorList>
    </citation>
    <scope>NUCLEOTIDE SEQUENCE [LARGE SCALE GENOMIC DNA]</scope>
    <source>
        <strain evidence="2 3">B-23453</strain>
    </source>
</reference>
<keyword evidence="3" id="KW-1185">Reference proteome</keyword>
<dbReference type="EMBL" id="JARMAB010000038">
    <property type="protein sequence ID" value="MED1205585.1"/>
    <property type="molecule type" value="Genomic_DNA"/>
</dbReference>
<comment type="caution">
    <text evidence="2">The sequence shown here is derived from an EMBL/GenBank/DDBJ whole genome shotgun (WGS) entry which is preliminary data.</text>
</comment>
<feature type="chain" id="PRO_5046826831" evidence="1">
    <location>
        <begin position="24"/>
        <end position="181"/>
    </location>
</feature>
<dbReference type="Proteomes" id="UP001341444">
    <property type="component" value="Unassembled WGS sequence"/>
</dbReference>
<evidence type="ECO:0000313" key="3">
    <source>
        <dbReference type="Proteomes" id="UP001341444"/>
    </source>
</evidence>
<dbReference type="RefSeq" id="WP_066270897.1">
    <property type="nucleotide sequence ID" value="NZ_JARMAB010000038.1"/>
</dbReference>
<accession>A0ABU6MLL8</accession>
<feature type="signal peptide" evidence="1">
    <location>
        <begin position="1"/>
        <end position="23"/>
    </location>
</feature>
<gene>
    <name evidence="2" type="ORF">P4T90_21355</name>
</gene>
<name>A0ABU6MLL8_9BACI</name>
<organism evidence="2 3">
    <name type="scientific">Heyndrickxia acidicola</name>
    <dbReference type="NCBI Taxonomy" id="209389"/>
    <lineage>
        <taxon>Bacteria</taxon>
        <taxon>Bacillati</taxon>
        <taxon>Bacillota</taxon>
        <taxon>Bacilli</taxon>
        <taxon>Bacillales</taxon>
        <taxon>Bacillaceae</taxon>
        <taxon>Heyndrickxia</taxon>
    </lineage>
</organism>
<evidence type="ECO:0000313" key="2">
    <source>
        <dbReference type="EMBL" id="MED1205585.1"/>
    </source>
</evidence>
<protein>
    <submittedName>
        <fullName evidence="2">Uncharacterized protein</fullName>
    </submittedName>
</protein>